<comment type="caution">
    <text evidence="1">The sequence shown here is derived from an EMBL/GenBank/DDBJ whole genome shotgun (WGS) entry which is preliminary data.</text>
</comment>
<gene>
    <name evidence="1" type="ORF">BK673_19750</name>
</gene>
<evidence type="ECO:0000313" key="2">
    <source>
        <dbReference type="Proteomes" id="UP000283619"/>
    </source>
</evidence>
<dbReference type="RefSeq" id="WP_077572974.1">
    <property type="nucleotide sequence ID" value="NZ_MOBZ01000016.1"/>
</dbReference>
<dbReference type="AlphaFoldDB" id="A0A423P2M5"/>
<dbReference type="Proteomes" id="UP000283619">
    <property type="component" value="Unassembled WGS sequence"/>
</dbReference>
<protein>
    <submittedName>
        <fullName evidence="1">Uncharacterized protein</fullName>
    </submittedName>
</protein>
<reference evidence="1 2" key="1">
    <citation type="submission" date="2016-10" db="EMBL/GenBank/DDBJ databases">
        <title>Comparative genome analysis of multiple Pseudomonas spp. focuses on biocontrol and plant growth promoting traits.</title>
        <authorList>
            <person name="Tao X.-Y."/>
            <person name="Taylor C.G."/>
        </authorList>
    </citation>
    <scope>NUCLEOTIDE SEQUENCE [LARGE SCALE GENOMIC DNA]</scope>
    <source>
        <strain evidence="1 2">36G2</strain>
    </source>
</reference>
<evidence type="ECO:0000313" key="1">
    <source>
        <dbReference type="EMBL" id="ROO06033.1"/>
    </source>
</evidence>
<dbReference type="EMBL" id="MOBZ01000016">
    <property type="protein sequence ID" value="ROO06033.1"/>
    <property type="molecule type" value="Genomic_DNA"/>
</dbReference>
<sequence length="92" mass="10244">MRGKITSYDPNTGQGQLEVELQVFNSINVVTKEILDSGENIKIRGEPTIGKGGGVIYWFIIAENARKTDIQEGATVDFDESLEPYVAKNLRR</sequence>
<proteinExistence type="predicted"/>
<accession>A0A423P2M5</accession>
<name>A0A423P2M5_PSEFL</name>
<organism evidence="1 2">
    <name type="scientific">Pseudomonas fluorescens</name>
    <dbReference type="NCBI Taxonomy" id="294"/>
    <lineage>
        <taxon>Bacteria</taxon>
        <taxon>Pseudomonadati</taxon>
        <taxon>Pseudomonadota</taxon>
        <taxon>Gammaproteobacteria</taxon>
        <taxon>Pseudomonadales</taxon>
        <taxon>Pseudomonadaceae</taxon>
        <taxon>Pseudomonas</taxon>
    </lineage>
</organism>